<name>A0ABM9Y4W4_YERMW</name>
<evidence type="ECO:0000313" key="2">
    <source>
        <dbReference type="Proteomes" id="UP000003027"/>
    </source>
</evidence>
<reference evidence="1" key="1">
    <citation type="submission" date="2008-12" db="EMBL/GenBank/DDBJ databases">
        <title>Annotation of the Yersinia mollaretii ATCC 43969 genome.</title>
        <authorList>
            <person name="Read T.D."/>
            <person name="Akmal A."/>
            <person name="Bishop-Lilly K."/>
            <person name="Chen P.E."/>
            <person name="Cook C."/>
            <person name="Kiley M.P."/>
            <person name="Lentz S."/>
            <person name="Mateczun A."/>
            <person name="Nagarajan N."/>
            <person name="Nolan N."/>
            <person name="Osborne B.I."/>
            <person name="Pop M."/>
            <person name="Sozhamannan S."/>
            <person name="Stewart A.C."/>
            <person name="Sulakvelidze A."/>
            <person name="Thomason B."/>
            <person name="Willner K."/>
            <person name="Zwick M.E."/>
        </authorList>
    </citation>
    <scope>NUCLEOTIDE SEQUENCE [LARGE SCALE GENOMIC DNA]</scope>
    <source>
        <strain evidence="1">ATCC 43969</strain>
    </source>
</reference>
<dbReference type="EMBL" id="AALD02000070">
    <property type="protein sequence ID" value="EEQ08765.1"/>
    <property type="molecule type" value="Genomic_DNA"/>
</dbReference>
<sequence>MLPSDPIIIADLFFCTIFSTRAPLECKESIIHHSFPRWHWHFHA</sequence>
<comment type="caution">
    <text evidence="1">The sequence shown here is derived from an EMBL/GenBank/DDBJ whole genome shotgun (WGS) entry which is preliminary data.</text>
</comment>
<organism evidence="1 2">
    <name type="scientific">Yersinia mollaretii (strain ATCC 43969 / DSM 18520 / CIP 103324 / CNY 7263 / WAIP 204)</name>
    <dbReference type="NCBI Taxonomy" id="349967"/>
    <lineage>
        <taxon>Bacteria</taxon>
        <taxon>Pseudomonadati</taxon>
        <taxon>Pseudomonadota</taxon>
        <taxon>Gammaproteobacteria</taxon>
        <taxon>Enterobacterales</taxon>
        <taxon>Yersiniaceae</taxon>
        <taxon>Yersinia</taxon>
    </lineage>
</organism>
<gene>
    <name evidence="1" type="ORF">ymoll0001_39470</name>
</gene>
<dbReference type="Proteomes" id="UP000003027">
    <property type="component" value="Unassembled WGS sequence"/>
</dbReference>
<accession>A0ABM9Y4W4</accession>
<proteinExistence type="predicted"/>
<protein>
    <submittedName>
        <fullName evidence="1">Uncharacterized protein</fullName>
    </submittedName>
</protein>
<keyword evidence="2" id="KW-1185">Reference proteome</keyword>
<evidence type="ECO:0000313" key="1">
    <source>
        <dbReference type="EMBL" id="EEQ08765.1"/>
    </source>
</evidence>